<name>A0AAV7VYC4_PLEWA</name>
<comment type="caution">
    <text evidence="2">The sequence shown here is derived from an EMBL/GenBank/DDBJ whole genome shotgun (WGS) entry which is preliminary data.</text>
</comment>
<dbReference type="Proteomes" id="UP001066276">
    <property type="component" value="Chromosome 1_2"/>
</dbReference>
<keyword evidence="3" id="KW-1185">Reference proteome</keyword>
<sequence>MGKHKAGDTEPPASSAKKSKKLAQLKSWGPSLSADGGTLLDIDNLIEEVESLLNGKSTKGIRRGARSKVPDMFFKSRSSARRTLAGAEAPLLPSANISCD</sequence>
<dbReference type="EMBL" id="JANPWB010000002">
    <property type="protein sequence ID" value="KAJ1205358.1"/>
    <property type="molecule type" value="Genomic_DNA"/>
</dbReference>
<reference evidence="2" key="1">
    <citation type="journal article" date="2022" name="bioRxiv">
        <title>Sequencing and chromosome-scale assembly of the giantPleurodeles waltlgenome.</title>
        <authorList>
            <person name="Brown T."/>
            <person name="Elewa A."/>
            <person name="Iarovenko S."/>
            <person name="Subramanian E."/>
            <person name="Araus A.J."/>
            <person name="Petzold A."/>
            <person name="Susuki M."/>
            <person name="Suzuki K.-i.T."/>
            <person name="Hayashi T."/>
            <person name="Toyoda A."/>
            <person name="Oliveira C."/>
            <person name="Osipova E."/>
            <person name="Leigh N.D."/>
            <person name="Simon A."/>
            <person name="Yun M.H."/>
        </authorList>
    </citation>
    <scope>NUCLEOTIDE SEQUENCE</scope>
    <source>
        <strain evidence="2">20211129_DDA</strain>
        <tissue evidence="2">Liver</tissue>
    </source>
</reference>
<gene>
    <name evidence="2" type="ORF">NDU88_000793</name>
</gene>
<proteinExistence type="predicted"/>
<dbReference type="AlphaFoldDB" id="A0AAV7VYC4"/>
<feature type="region of interest" description="Disordered" evidence="1">
    <location>
        <begin position="1"/>
        <end position="22"/>
    </location>
</feature>
<accession>A0AAV7VYC4</accession>
<evidence type="ECO:0000313" key="2">
    <source>
        <dbReference type="EMBL" id="KAJ1205358.1"/>
    </source>
</evidence>
<evidence type="ECO:0000256" key="1">
    <source>
        <dbReference type="SAM" id="MobiDB-lite"/>
    </source>
</evidence>
<evidence type="ECO:0000313" key="3">
    <source>
        <dbReference type="Proteomes" id="UP001066276"/>
    </source>
</evidence>
<protein>
    <submittedName>
        <fullName evidence="2">Uncharacterized protein</fullName>
    </submittedName>
</protein>
<organism evidence="2 3">
    <name type="scientific">Pleurodeles waltl</name>
    <name type="common">Iberian ribbed newt</name>
    <dbReference type="NCBI Taxonomy" id="8319"/>
    <lineage>
        <taxon>Eukaryota</taxon>
        <taxon>Metazoa</taxon>
        <taxon>Chordata</taxon>
        <taxon>Craniata</taxon>
        <taxon>Vertebrata</taxon>
        <taxon>Euteleostomi</taxon>
        <taxon>Amphibia</taxon>
        <taxon>Batrachia</taxon>
        <taxon>Caudata</taxon>
        <taxon>Salamandroidea</taxon>
        <taxon>Salamandridae</taxon>
        <taxon>Pleurodelinae</taxon>
        <taxon>Pleurodeles</taxon>
    </lineage>
</organism>